<dbReference type="CDD" id="cd02963">
    <property type="entry name" value="TRX_DnaJ"/>
    <property type="match status" value="1"/>
</dbReference>
<dbReference type="InterPro" id="IPR018253">
    <property type="entry name" value="DnaJ_domain_CS"/>
</dbReference>
<dbReference type="Pfam" id="PF00085">
    <property type="entry name" value="Thioredoxin"/>
    <property type="match status" value="1"/>
</dbReference>
<dbReference type="InterPro" id="IPR052448">
    <property type="entry name" value="DnaJ_C16_autophagy_reg"/>
</dbReference>
<reference evidence="10" key="1">
    <citation type="submission" date="2025-08" db="UniProtKB">
        <authorList>
            <consortium name="Ensembl"/>
        </authorList>
    </citation>
    <scope>IDENTIFICATION</scope>
</reference>
<keyword evidence="3" id="KW-0072">Autophagy</keyword>
<feature type="region of interest" description="Disordered" evidence="7">
    <location>
        <begin position="571"/>
        <end position="600"/>
    </location>
</feature>
<feature type="signal peptide" evidence="8">
    <location>
        <begin position="1"/>
        <end position="29"/>
    </location>
</feature>
<keyword evidence="8" id="KW-0732">Signal</keyword>
<evidence type="ECO:0000256" key="1">
    <source>
        <dbReference type="ARBA" id="ARBA00004163"/>
    </source>
</evidence>
<dbReference type="SUPFAM" id="SSF46565">
    <property type="entry name" value="Chaperone J-domain"/>
    <property type="match status" value="1"/>
</dbReference>
<feature type="compositionally biased region" description="Low complexity" evidence="7">
    <location>
        <begin position="587"/>
        <end position="597"/>
    </location>
</feature>
<evidence type="ECO:0000313" key="11">
    <source>
        <dbReference type="Proteomes" id="UP000694427"/>
    </source>
</evidence>
<dbReference type="PANTHER" id="PTHR44303:SF3">
    <property type="entry name" value="DNAJ HOMOLOG SUBFAMILY C MEMBER 16"/>
    <property type="match status" value="1"/>
</dbReference>
<evidence type="ECO:0000256" key="3">
    <source>
        <dbReference type="ARBA" id="ARBA00023006"/>
    </source>
</evidence>
<feature type="domain" description="J" evidence="9">
    <location>
        <begin position="32"/>
        <end position="96"/>
    </location>
</feature>
<keyword evidence="4" id="KW-0325">Glycoprotein</keyword>
<comment type="function">
    <text evidence="5">Plays an important role in regulating the size of autophagosomes during the formation process.</text>
</comment>
<evidence type="ECO:0000256" key="5">
    <source>
        <dbReference type="ARBA" id="ARBA00035002"/>
    </source>
</evidence>
<dbReference type="InterPro" id="IPR043361">
    <property type="entry name" value="DNAJC16_TRX"/>
</dbReference>
<dbReference type="Pfam" id="PF00226">
    <property type="entry name" value="DnaJ"/>
    <property type="match status" value="1"/>
</dbReference>
<dbReference type="GO" id="GO:0006914">
    <property type="term" value="P:autophagy"/>
    <property type="evidence" value="ECO:0007669"/>
    <property type="project" value="UniProtKB-KW"/>
</dbReference>
<evidence type="ECO:0000259" key="9">
    <source>
        <dbReference type="PROSITE" id="PS50076"/>
    </source>
</evidence>
<reference evidence="10" key="2">
    <citation type="submission" date="2025-09" db="UniProtKB">
        <authorList>
            <consortium name="Ensembl"/>
        </authorList>
    </citation>
    <scope>IDENTIFICATION</scope>
</reference>
<evidence type="ECO:0000313" key="10">
    <source>
        <dbReference type="Ensembl" id="ENSCCRP00010006496.1"/>
    </source>
</evidence>
<name>A0A8C1GD80_CYPCA</name>
<evidence type="ECO:0000256" key="6">
    <source>
        <dbReference type="ARBA" id="ARBA00035043"/>
    </source>
</evidence>
<protein>
    <recommendedName>
        <fullName evidence="2">DnaJ homolog subfamily C member 16</fullName>
    </recommendedName>
    <alternativeName>
        <fullName evidence="6">Endoplasmic reticulum DNA J domain-containing protein 8</fullName>
    </alternativeName>
</protein>
<feature type="compositionally biased region" description="Basic and acidic residues" evidence="7">
    <location>
        <begin position="571"/>
        <end position="582"/>
    </location>
</feature>
<dbReference type="InterPro" id="IPR036869">
    <property type="entry name" value="J_dom_sf"/>
</dbReference>
<comment type="subcellular location">
    <subcellularLocation>
        <location evidence="1">Endoplasmic reticulum membrane</location>
        <topology evidence="1">Single-pass type IV membrane protein</topology>
    </subcellularLocation>
</comment>
<dbReference type="SUPFAM" id="SSF52833">
    <property type="entry name" value="Thioredoxin-like"/>
    <property type="match status" value="1"/>
</dbReference>
<dbReference type="Proteomes" id="UP000694427">
    <property type="component" value="Unplaced"/>
</dbReference>
<dbReference type="AlphaFoldDB" id="A0A8C1GD80"/>
<evidence type="ECO:0000256" key="4">
    <source>
        <dbReference type="ARBA" id="ARBA00023180"/>
    </source>
</evidence>
<dbReference type="PROSITE" id="PS00636">
    <property type="entry name" value="DNAJ_1"/>
    <property type="match status" value="1"/>
</dbReference>
<proteinExistence type="predicted"/>
<dbReference type="PROSITE" id="PS50076">
    <property type="entry name" value="DNAJ_2"/>
    <property type="match status" value="1"/>
</dbReference>
<dbReference type="Gene3D" id="1.10.287.110">
    <property type="entry name" value="DnaJ domain"/>
    <property type="match status" value="1"/>
</dbReference>
<dbReference type="Gene3D" id="3.40.30.10">
    <property type="entry name" value="Glutaredoxin"/>
    <property type="match status" value="1"/>
</dbReference>
<feature type="chain" id="PRO_5034397987" description="DnaJ homolog subfamily C member 16" evidence="8">
    <location>
        <begin position="30"/>
        <end position="755"/>
    </location>
</feature>
<dbReference type="SMART" id="SM00271">
    <property type="entry name" value="DnaJ"/>
    <property type="match status" value="1"/>
</dbReference>
<keyword evidence="11" id="KW-1185">Reference proteome</keyword>
<dbReference type="PANTHER" id="PTHR44303">
    <property type="entry name" value="DNAJ HOMOLOG SUBFAMILY C MEMBER 16"/>
    <property type="match status" value="1"/>
</dbReference>
<accession>A0A8C1GD80</accession>
<dbReference type="InterPro" id="IPR013766">
    <property type="entry name" value="Thioredoxin_domain"/>
</dbReference>
<dbReference type="Ensembl" id="ENSCCRT00010007011.1">
    <property type="protein sequence ID" value="ENSCCRP00010006496.1"/>
    <property type="gene ID" value="ENSCCRG00010002591.1"/>
</dbReference>
<dbReference type="CDD" id="cd06257">
    <property type="entry name" value="DnaJ"/>
    <property type="match status" value="1"/>
</dbReference>
<evidence type="ECO:0000256" key="8">
    <source>
        <dbReference type="SAM" id="SignalP"/>
    </source>
</evidence>
<dbReference type="InterPro" id="IPR036249">
    <property type="entry name" value="Thioredoxin-like_sf"/>
</dbReference>
<evidence type="ECO:0000256" key="2">
    <source>
        <dbReference type="ARBA" id="ARBA00020921"/>
    </source>
</evidence>
<dbReference type="GO" id="GO:0005789">
    <property type="term" value="C:endoplasmic reticulum membrane"/>
    <property type="evidence" value="ECO:0007669"/>
    <property type="project" value="UniProtKB-SubCell"/>
</dbReference>
<organism evidence="10 11">
    <name type="scientific">Cyprinus carpio</name>
    <name type="common">Common carp</name>
    <dbReference type="NCBI Taxonomy" id="7962"/>
    <lineage>
        <taxon>Eukaryota</taxon>
        <taxon>Metazoa</taxon>
        <taxon>Chordata</taxon>
        <taxon>Craniata</taxon>
        <taxon>Vertebrata</taxon>
        <taxon>Euteleostomi</taxon>
        <taxon>Actinopterygii</taxon>
        <taxon>Neopterygii</taxon>
        <taxon>Teleostei</taxon>
        <taxon>Ostariophysi</taxon>
        <taxon>Cypriniformes</taxon>
        <taxon>Cyprinidae</taxon>
        <taxon>Cyprininae</taxon>
        <taxon>Cyprinus</taxon>
    </lineage>
</organism>
<dbReference type="InterPro" id="IPR001623">
    <property type="entry name" value="DnaJ_domain"/>
</dbReference>
<evidence type="ECO:0000256" key="7">
    <source>
        <dbReference type="SAM" id="MobiDB-lite"/>
    </source>
</evidence>
<sequence>MVKMRMMVLLLSVMMVNVLLMDAMVESTAEFDPYKVLGVTRSASQAEIKKVYKRLAKEWHPDKNKNPEAEDMFIKITKSYEILTNEEKRASYDRYGQTDNTHPYGRGHHGFRHFHDNFYFDESFFHFPFNNKGGRDFADSKYTLHFNQYISEVVPDSFKRPYLIKITSDWCFSCIHIEPVWKETVQELETLGIGIGVVDVGYERRLANHLGAHQTPSFLGVVNGKVAFFHYAVVKGHLMQFVEDLLPQRLVEKVTDKNNQEFLKSWHELNKPHVLLFDQVPSVPLLYKLTAFAYKDYVQFGYVDQGLSETADLLRKFNINTYAPTMLVFKEDVEKPADIIQAKGMKKQIIDEFISNNKFLLAPRLVNQKLFDELCPVKQFHRRRKYCVLLITGEEESFATGNEAFLSLASANTNDVLRFAYVYQRRQQPLCDVLLKNKDSFMDDKITNWLLVVILERRNGAGKILYKPVSGGWNGSKEDKHKLLEELERLQKDPSILNNDAVLPELNNEFTSMFLIRWIYTAYDYLAEIIDDLLHNNWREVMPLLSLIFSALFILFGTVVIQAFSDSSEEKQPKTKAKEASKAENGSPNTSSTSSSRPPKKNFVEVTELTDITYTSNLVKLRPGHINVVLVLTDPTKNILLSKFAKEVYSFTGSFTLHFSFLNVDKHGEWMAAVLEYAQDAMQIDTDEDEAGSRKLDYTGYVLALNGHKKYLCLFKPIHHKLDRLGLWMERLMEGTLPRYYVPAWPGLDKITVNK</sequence>
<dbReference type="PRINTS" id="PR00625">
    <property type="entry name" value="JDOMAIN"/>
</dbReference>